<evidence type="ECO:0000313" key="1">
    <source>
        <dbReference type="EMBL" id="GAA3875018.1"/>
    </source>
</evidence>
<organism evidence="1 2">
    <name type="scientific">Celeribacter arenosi</name>
    <dbReference type="NCBI Taxonomy" id="792649"/>
    <lineage>
        <taxon>Bacteria</taxon>
        <taxon>Pseudomonadati</taxon>
        <taxon>Pseudomonadota</taxon>
        <taxon>Alphaproteobacteria</taxon>
        <taxon>Rhodobacterales</taxon>
        <taxon>Roseobacteraceae</taxon>
        <taxon>Celeribacter</taxon>
    </lineage>
</organism>
<sequence length="76" mass="8182">MVETFELTWSYDQSDWTGVGKANGADVYVAGLGHVILLGNWCLVAGKTGRGQEHGNVTHALTGQLMRLVHSGKTKL</sequence>
<proteinExistence type="predicted"/>
<comment type="caution">
    <text evidence="1">The sequence shown here is derived from an EMBL/GenBank/DDBJ whole genome shotgun (WGS) entry which is preliminary data.</text>
</comment>
<evidence type="ECO:0000313" key="2">
    <source>
        <dbReference type="Proteomes" id="UP001399917"/>
    </source>
</evidence>
<dbReference type="EMBL" id="BAABDF010000007">
    <property type="protein sequence ID" value="GAA3875018.1"/>
    <property type="molecule type" value="Genomic_DNA"/>
</dbReference>
<reference evidence="2" key="1">
    <citation type="journal article" date="2019" name="Int. J. Syst. Evol. Microbiol.">
        <title>The Global Catalogue of Microorganisms (GCM) 10K type strain sequencing project: providing services to taxonomists for standard genome sequencing and annotation.</title>
        <authorList>
            <consortium name="The Broad Institute Genomics Platform"/>
            <consortium name="The Broad Institute Genome Sequencing Center for Infectious Disease"/>
            <person name="Wu L."/>
            <person name="Ma J."/>
        </authorList>
    </citation>
    <scope>NUCLEOTIDE SEQUENCE [LARGE SCALE GENOMIC DNA]</scope>
    <source>
        <strain evidence="2">JCM 17190</strain>
    </source>
</reference>
<name>A0ABP7KEK8_9RHOB</name>
<accession>A0ABP7KEK8</accession>
<keyword evidence="2" id="KW-1185">Reference proteome</keyword>
<protein>
    <submittedName>
        <fullName evidence="1">Uncharacterized protein</fullName>
    </submittedName>
</protein>
<gene>
    <name evidence="1" type="ORF">GCM10022404_26030</name>
</gene>
<dbReference type="Proteomes" id="UP001399917">
    <property type="component" value="Unassembled WGS sequence"/>
</dbReference>